<dbReference type="GO" id="GO:0006281">
    <property type="term" value="P:DNA repair"/>
    <property type="evidence" value="ECO:0007669"/>
    <property type="project" value="InterPro"/>
</dbReference>
<keyword evidence="6" id="KW-0539">Nucleus</keyword>
<dbReference type="GO" id="GO:0003682">
    <property type="term" value="F:chromatin binding"/>
    <property type="evidence" value="ECO:0007669"/>
    <property type="project" value="TreeGrafter"/>
</dbReference>
<dbReference type="GO" id="GO:0000077">
    <property type="term" value="P:DNA damage checkpoint signaling"/>
    <property type="evidence" value="ECO:0007669"/>
    <property type="project" value="TreeGrafter"/>
</dbReference>
<dbReference type="InterPro" id="IPR027417">
    <property type="entry name" value="P-loop_NTPase"/>
</dbReference>
<evidence type="ECO:0000256" key="3">
    <source>
        <dbReference type="ARBA" id="ARBA00022741"/>
    </source>
</evidence>
<evidence type="ECO:0000256" key="8">
    <source>
        <dbReference type="SAM" id="MobiDB-lite"/>
    </source>
</evidence>
<evidence type="ECO:0000256" key="2">
    <source>
        <dbReference type="ARBA" id="ARBA00006168"/>
    </source>
</evidence>
<dbReference type="Proteomes" id="UP000559027">
    <property type="component" value="Unassembled WGS sequence"/>
</dbReference>
<dbReference type="Pfam" id="PF03215">
    <property type="entry name" value="Rad17"/>
    <property type="match status" value="1"/>
</dbReference>
<reference evidence="10 11" key="1">
    <citation type="journal article" date="2020" name="ISME J.">
        <title>Uncovering the hidden diversity of litter-decomposition mechanisms in mushroom-forming fungi.</title>
        <authorList>
            <person name="Floudas D."/>
            <person name="Bentzer J."/>
            <person name="Ahren D."/>
            <person name="Johansson T."/>
            <person name="Persson P."/>
            <person name="Tunlid A."/>
        </authorList>
    </citation>
    <scope>NUCLEOTIDE SEQUENCE [LARGE SCALE GENOMIC DNA]</scope>
    <source>
        <strain evidence="10 11">CBS 146.42</strain>
    </source>
</reference>
<gene>
    <name evidence="10" type="ORF">D9756_007095</name>
</gene>
<comment type="subcellular location">
    <subcellularLocation>
        <location evidence="1">Nucleus</location>
    </subcellularLocation>
</comment>
<dbReference type="AlphaFoldDB" id="A0A8H5D5F3"/>
<keyword evidence="7" id="KW-0131">Cell cycle</keyword>
<feature type="compositionally biased region" description="Acidic residues" evidence="8">
    <location>
        <begin position="690"/>
        <end position="702"/>
    </location>
</feature>
<evidence type="ECO:0000256" key="7">
    <source>
        <dbReference type="ARBA" id="ARBA00023306"/>
    </source>
</evidence>
<evidence type="ECO:0000259" key="9">
    <source>
        <dbReference type="Pfam" id="PF25812"/>
    </source>
</evidence>
<feature type="region of interest" description="Disordered" evidence="8">
    <location>
        <begin position="73"/>
        <end position="103"/>
    </location>
</feature>
<evidence type="ECO:0000256" key="6">
    <source>
        <dbReference type="ARBA" id="ARBA00023242"/>
    </source>
</evidence>
<proteinExistence type="inferred from homology"/>
<sequence length="735" mass="81559">MISLVNLEFVGSNIRIPQRPIYEHDASKITIKFAEKNTEDKTAVVKLGTASSSQPVSSQKRFNPLTAYNLQVPSAAPTPVPSEPPLKKRKGKEKVIEISSDEEAPADDFQRDDRLWVDIYEPLTEADLAVHVRKVEDVRRWFSEAFEGGPSGKLRRYRRILALTGPSGVGKTATIRVLAREMGFEILEWRNAVGESSSTFNMNSDSPYEFNERYESTFAKFEAFLNRATSCRTIFSEAPAADSTSSLPSTSTQQKSSPPPATSKHVVLLEDLPNILHVGTQTQFHSAIRSFIEATSQSASPVPIVIIMSDATMRGETRDELLTSGGGAGGYAWSREKNDILDIRTVIPRDLLTGPYVTQISFNPIAPTLLKKALTGLIDQHFKSKSSSSSHRSSTAPSKEIIDTVVESANGDIRSAIMALQFSCIPGKKSSRGKKGKPGSSALMEAITRRESSLALFHLMGKVMYNKRKGDPSNTSATTKDIKKEKELDAKLKDPPKLPAYFQEHERRASRVDVDSLYADSPIDSGLFSLYIHQNYTQFCNELEECDGVIDWLSWIDSNGGEMWYQANPHRFHLLTLGTLHSLPSPVPRRSQKIFKPEYFDNLSKEKDALEALNDTRYWMMMHTSLDSTESLTSDTSRWSKLEVALELGTVLKLKQVQRAGSGLDKLPSSHSLFSRLVFTTGDGQKGQQVDEDLVGDEDQLPAEEGLGFGLGKRKKDEDDGATGGWLESDDIEEF</sequence>
<protein>
    <recommendedName>
        <fullName evidence="9">Checkpoint protein RAD24-like helical bundle domain-containing protein</fullName>
    </recommendedName>
</protein>
<accession>A0A8H5D5F3</accession>
<keyword evidence="3" id="KW-0547">Nucleotide-binding</keyword>
<keyword evidence="4" id="KW-0227">DNA damage</keyword>
<dbReference type="Pfam" id="PF25812">
    <property type="entry name" value="RAD24_helical"/>
    <property type="match status" value="1"/>
</dbReference>
<comment type="similarity">
    <text evidence="2">Belongs to the rad17/RAD24 family.</text>
</comment>
<feature type="compositionally biased region" description="Low complexity" evidence="8">
    <location>
        <begin position="241"/>
        <end position="256"/>
    </location>
</feature>
<dbReference type="EMBL" id="JAACJO010000009">
    <property type="protein sequence ID" value="KAF5353929.1"/>
    <property type="molecule type" value="Genomic_DNA"/>
</dbReference>
<dbReference type="GO" id="GO:0005524">
    <property type="term" value="F:ATP binding"/>
    <property type="evidence" value="ECO:0007669"/>
    <property type="project" value="UniProtKB-KW"/>
</dbReference>
<keyword evidence="11" id="KW-1185">Reference proteome</keyword>
<dbReference type="InterPro" id="IPR004582">
    <property type="entry name" value="Checkpoint_prot_Rad17_Rad24"/>
</dbReference>
<dbReference type="SUPFAM" id="SSF52540">
    <property type="entry name" value="P-loop containing nucleoside triphosphate hydrolases"/>
    <property type="match status" value="1"/>
</dbReference>
<dbReference type="GO" id="GO:0033314">
    <property type="term" value="P:mitotic DNA replication checkpoint signaling"/>
    <property type="evidence" value="ECO:0007669"/>
    <property type="project" value="TreeGrafter"/>
</dbReference>
<comment type="caution">
    <text evidence="10">The sequence shown here is derived from an EMBL/GenBank/DDBJ whole genome shotgun (WGS) entry which is preliminary data.</text>
</comment>
<evidence type="ECO:0000256" key="1">
    <source>
        <dbReference type="ARBA" id="ARBA00004123"/>
    </source>
</evidence>
<evidence type="ECO:0000313" key="11">
    <source>
        <dbReference type="Proteomes" id="UP000559027"/>
    </source>
</evidence>
<evidence type="ECO:0000313" key="10">
    <source>
        <dbReference type="EMBL" id="KAF5353929.1"/>
    </source>
</evidence>
<feature type="region of interest" description="Disordered" evidence="8">
    <location>
        <begin position="684"/>
        <end position="735"/>
    </location>
</feature>
<dbReference type="PANTHER" id="PTHR12172">
    <property type="entry name" value="CELL CYCLE CHECKPOINT PROTEIN RAD17"/>
    <property type="match status" value="1"/>
</dbReference>
<feature type="domain" description="Checkpoint protein RAD24-like helical bundle" evidence="9">
    <location>
        <begin position="451"/>
        <end position="559"/>
    </location>
</feature>
<dbReference type="GO" id="GO:0003689">
    <property type="term" value="F:DNA clamp loader activity"/>
    <property type="evidence" value="ECO:0007669"/>
    <property type="project" value="TreeGrafter"/>
</dbReference>
<dbReference type="OrthoDB" id="10265971at2759"/>
<name>A0A8H5D5F3_9AGAR</name>
<organism evidence="10 11">
    <name type="scientific">Leucocoprinus leucothites</name>
    <dbReference type="NCBI Taxonomy" id="201217"/>
    <lineage>
        <taxon>Eukaryota</taxon>
        <taxon>Fungi</taxon>
        <taxon>Dikarya</taxon>
        <taxon>Basidiomycota</taxon>
        <taxon>Agaricomycotina</taxon>
        <taxon>Agaricomycetes</taxon>
        <taxon>Agaricomycetidae</taxon>
        <taxon>Agaricales</taxon>
        <taxon>Agaricineae</taxon>
        <taxon>Agaricaceae</taxon>
        <taxon>Leucocoprinus</taxon>
    </lineage>
</organism>
<dbReference type="Gene3D" id="3.40.50.300">
    <property type="entry name" value="P-loop containing nucleotide triphosphate hydrolases"/>
    <property type="match status" value="1"/>
</dbReference>
<keyword evidence="5" id="KW-0067">ATP-binding</keyword>
<feature type="region of interest" description="Disordered" evidence="8">
    <location>
        <begin position="241"/>
        <end position="262"/>
    </location>
</feature>
<dbReference type="GO" id="GO:0005634">
    <property type="term" value="C:nucleus"/>
    <property type="evidence" value="ECO:0007669"/>
    <property type="project" value="UniProtKB-SubCell"/>
</dbReference>
<evidence type="ECO:0000256" key="5">
    <source>
        <dbReference type="ARBA" id="ARBA00022840"/>
    </source>
</evidence>
<evidence type="ECO:0000256" key="4">
    <source>
        <dbReference type="ARBA" id="ARBA00022763"/>
    </source>
</evidence>
<dbReference type="PANTHER" id="PTHR12172:SF0">
    <property type="entry name" value="CELL CYCLE CHECKPOINT PROTEIN RAD17"/>
    <property type="match status" value="1"/>
</dbReference>
<dbReference type="InterPro" id="IPR057927">
    <property type="entry name" value="RAD24-like_helical"/>
</dbReference>